<name>N1PSL5_DOTSN</name>
<dbReference type="EMBL" id="KB446538">
    <property type="protein sequence ID" value="EME45360.1"/>
    <property type="molecule type" value="Genomic_DNA"/>
</dbReference>
<dbReference type="AlphaFoldDB" id="N1PSL5"/>
<reference evidence="2" key="1">
    <citation type="journal article" date="2012" name="PLoS Genet.">
        <title>The genomes of the fungal plant pathogens Cladosporium fulvum and Dothistroma septosporum reveal adaptation to different hosts and lifestyles but also signatures of common ancestry.</title>
        <authorList>
            <person name="de Wit P.J.G.M."/>
            <person name="van der Burgt A."/>
            <person name="Oekmen B."/>
            <person name="Stergiopoulos I."/>
            <person name="Abd-Elsalam K.A."/>
            <person name="Aerts A.L."/>
            <person name="Bahkali A.H."/>
            <person name="Beenen H.G."/>
            <person name="Chettri P."/>
            <person name="Cox M.P."/>
            <person name="Datema E."/>
            <person name="de Vries R.P."/>
            <person name="Dhillon B."/>
            <person name="Ganley A.R."/>
            <person name="Griffiths S.A."/>
            <person name="Guo Y."/>
            <person name="Hamelin R.C."/>
            <person name="Henrissat B."/>
            <person name="Kabir M.S."/>
            <person name="Jashni M.K."/>
            <person name="Kema G."/>
            <person name="Klaubauf S."/>
            <person name="Lapidus A."/>
            <person name="Levasseur A."/>
            <person name="Lindquist E."/>
            <person name="Mehrabi R."/>
            <person name="Ohm R.A."/>
            <person name="Owen T.J."/>
            <person name="Salamov A."/>
            <person name="Schwelm A."/>
            <person name="Schijlen E."/>
            <person name="Sun H."/>
            <person name="van den Burg H.A."/>
            <person name="van Ham R.C.H.J."/>
            <person name="Zhang S."/>
            <person name="Goodwin S.B."/>
            <person name="Grigoriev I.V."/>
            <person name="Collemare J."/>
            <person name="Bradshaw R.E."/>
        </authorList>
    </citation>
    <scope>NUCLEOTIDE SEQUENCE [LARGE SCALE GENOMIC DNA]</scope>
    <source>
        <strain evidence="2">NZE10 / CBS 128990</strain>
    </source>
</reference>
<evidence type="ECO:0000313" key="1">
    <source>
        <dbReference type="EMBL" id="EME45360.1"/>
    </source>
</evidence>
<accession>N1PSL5</accession>
<evidence type="ECO:0000313" key="2">
    <source>
        <dbReference type="Proteomes" id="UP000016933"/>
    </source>
</evidence>
<reference evidence="1 2" key="2">
    <citation type="journal article" date="2012" name="PLoS Pathog.">
        <title>Diverse lifestyles and strategies of plant pathogenesis encoded in the genomes of eighteen Dothideomycetes fungi.</title>
        <authorList>
            <person name="Ohm R.A."/>
            <person name="Feau N."/>
            <person name="Henrissat B."/>
            <person name="Schoch C.L."/>
            <person name="Horwitz B.A."/>
            <person name="Barry K.W."/>
            <person name="Condon B.J."/>
            <person name="Copeland A.C."/>
            <person name="Dhillon B."/>
            <person name="Glaser F."/>
            <person name="Hesse C.N."/>
            <person name="Kosti I."/>
            <person name="LaButti K."/>
            <person name="Lindquist E.A."/>
            <person name="Lucas S."/>
            <person name="Salamov A.A."/>
            <person name="Bradshaw R.E."/>
            <person name="Ciuffetti L."/>
            <person name="Hamelin R.C."/>
            <person name="Kema G.H.J."/>
            <person name="Lawrence C."/>
            <person name="Scott J.A."/>
            <person name="Spatafora J.W."/>
            <person name="Turgeon B.G."/>
            <person name="de Wit P.J.G.M."/>
            <person name="Zhong S."/>
            <person name="Goodwin S.B."/>
            <person name="Grigoriev I.V."/>
        </authorList>
    </citation>
    <scope>NUCLEOTIDE SEQUENCE [LARGE SCALE GENOMIC DNA]</scope>
    <source>
        <strain evidence="2">NZE10 / CBS 128990</strain>
    </source>
</reference>
<dbReference type="HOGENOM" id="CLU_2413237_0_0_1"/>
<proteinExistence type="predicted"/>
<sequence>MTAFMTSQEKTTLELAIMSGRRHCTTALVRLTAYGVNLRIINQVIGRQCTPGEAYLAPRRLADGGCRQHITTYVFATKLQLDSVLVRLLEHA</sequence>
<dbReference type="Proteomes" id="UP000016933">
    <property type="component" value="Unassembled WGS sequence"/>
</dbReference>
<organism evidence="1 2">
    <name type="scientific">Dothistroma septosporum (strain NZE10 / CBS 128990)</name>
    <name type="common">Red band needle blight fungus</name>
    <name type="synonym">Mycosphaerella pini</name>
    <dbReference type="NCBI Taxonomy" id="675120"/>
    <lineage>
        <taxon>Eukaryota</taxon>
        <taxon>Fungi</taxon>
        <taxon>Dikarya</taxon>
        <taxon>Ascomycota</taxon>
        <taxon>Pezizomycotina</taxon>
        <taxon>Dothideomycetes</taxon>
        <taxon>Dothideomycetidae</taxon>
        <taxon>Mycosphaerellales</taxon>
        <taxon>Mycosphaerellaceae</taxon>
        <taxon>Dothistroma</taxon>
    </lineage>
</organism>
<protein>
    <submittedName>
        <fullName evidence="1">Uncharacterized protein</fullName>
    </submittedName>
</protein>
<gene>
    <name evidence="1" type="ORF">DOTSEDRAFT_71178</name>
</gene>
<keyword evidence="2" id="KW-1185">Reference proteome</keyword>